<dbReference type="InterPro" id="IPR012438">
    <property type="entry name" value="DUF1639"/>
</dbReference>
<feature type="compositionally biased region" description="Low complexity" evidence="1">
    <location>
        <begin position="29"/>
        <end position="51"/>
    </location>
</feature>
<proteinExistence type="predicted"/>
<sequence length="360" mass="39634">MASTVPPSKSQALHNFSLSQLKWKSNNQRPRSSSSSSAAVSAVRVSSSSSPHRPPPFSHDSPPRMQSLHSPSRRVAEDSVVATAASPSRFSPVRGGEDSSASRIQPGVCADESSVPPPLNHSPVAGKSEPCVKNSKPSIEYRRQSRNSESCSMKNGVIISSPDRHERESSSSRFLINIQQKTSKVPEAIQVEEEGEIGEVPEKGNLSASIDDDERSQKTWDFRPRKPIRPSLNLNGSLFKNFGSTVRMEKRAQSPQGNLSSRSETQKKEKRKEGFTMTLSREEIEEDCFAMMGSRPSRRPKKRSKAVQKLIDNVFPGAWLESFTADWYKVSEHPGKVGDIKTVGVNINTGHGTLPRAQDD</sequence>
<feature type="region of interest" description="Disordered" evidence="1">
    <location>
        <begin position="245"/>
        <end position="279"/>
    </location>
</feature>
<dbReference type="PANTHER" id="PTHR33130:SF40">
    <property type="entry name" value="CHROMOGRANIN (DUF1639)"/>
    <property type="match status" value="1"/>
</dbReference>
<feature type="region of interest" description="Disordered" evidence="1">
    <location>
        <begin position="1"/>
        <end position="228"/>
    </location>
</feature>
<evidence type="ECO:0000313" key="3">
    <source>
        <dbReference type="Proteomes" id="UP001630127"/>
    </source>
</evidence>
<accession>A0ABD2ZBP5</accession>
<evidence type="ECO:0000313" key="2">
    <source>
        <dbReference type="EMBL" id="KAL3516883.1"/>
    </source>
</evidence>
<reference evidence="2 3" key="1">
    <citation type="submission" date="2024-11" db="EMBL/GenBank/DDBJ databases">
        <title>A near-complete genome assembly of Cinchona calisaya.</title>
        <authorList>
            <person name="Lian D.C."/>
            <person name="Zhao X.W."/>
            <person name="Wei L."/>
        </authorList>
    </citation>
    <scope>NUCLEOTIDE SEQUENCE [LARGE SCALE GENOMIC DNA]</scope>
    <source>
        <tissue evidence="2">Nenye</tissue>
    </source>
</reference>
<feature type="compositionally biased region" description="Basic and acidic residues" evidence="1">
    <location>
        <begin position="264"/>
        <end position="274"/>
    </location>
</feature>
<protein>
    <submittedName>
        <fullName evidence="2">Uncharacterized protein</fullName>
    </submittedName>
</protein>
<dbReference type="AlphaFoldDB" id="A0ABD2ZBP5"/>
<organism evidence="2 3">
    <name type="scientific">Cinchona calisaya</name>
    <dbReference type="NCBI Taxonomy" id="153742"/>
    <lineage>
        <taxon>Eukaryota</taxon>
        <taxon>Viridiplantae</taxon>
        <taxon>Streptophyta</taxon>
        <taxon>Embryophyta</taxon>
        <taxon>Tracheophyta</taxon>
        <taxon>Spermatophyta</taxon>
        <taxon>Magnoliopsida</taxon>
        <taxon>eudicotyledons</taxon>
        <taxon>Gunneridae</taxon>
        <taxon>Pentapetalae</taxon>
        <taxon>asterids</taxon>
        <taxon>lamiids</taxon>
        <taxon>Gentianales</taxon>
        <taxon>Rubiaceae</taxon>
        <taxon>Cinchonoideae</taxon>
        <taxon>Cinchoneae</taxon>
        <taxon>Cinchona</taxon>
    </lineage>
</organism>
<feature type="compositionally biased region" description="Acidic residues" evidence="1">
    <location>
        <begin position="190"/>
        <end position="199"/>
    </location>
</feature>
<dbReference type="Pfam" id="PF07797">
    <property type="entry name" value="DUF1639"/>
    <property type="match status" value="1"/>
</dbReference>
<dbReference type="PANTHER" id="PTHR33130">
    <property type="entry name" value="PUTATIVE (DUF1639)-RELATED"/>
    <property type="match status" value="1"/>
</dbReference>
<feature type="compositionally biased region" description="Basic and acidic residues" evidence="1">
    <location>
        <begin position="215"/>
        <end position="224"/>
    </location>
</feature>
<dbReference type="Proteomes" id="UP001630127">
    <property type="component" value="Unassembled WGS sequence"/>
</dbReference>
<comment type="caution">
    <text evidence="2">The sequence shown here is derived from an EMBL/GenBank/DDBJ whole genome shotgun (WGS) entry which is preliminary data.</text>
</comment>
<gene>
    <name evidence="2" type="ORF">ACH5RR_023785</name>
</gene>
<evidence type="ECO:0000256" key="1">
    <source>
        <dbReference type="SAM" id="MobiDB-lite"/>
    </source>
</evidence>
<name>A0ABD2ZBP5_9GENT</name>
<keyword evidence="3" id="KW-1185">Reference proteome</keyword>
<feature type="compositionally biased region" description="Polar residues" evidence="1">
    <location>
        <begin position="1"/>
        <end position="28"/>
    </location>
</feature>
<feature type="compositionally biased region" description="Polar residues" evidence="1">
    <location>
        <begin position="253"/>
        <end position="263"/>
    </location>
</feature>
<feature type="compositionally biased region" description="Polar residues" evidence="1">
    <location>
        <begin position="171"/>
        <end position="183"/>
    </location>
</feature>
<dbReference type="EMBL" id="JBJUIK010000010">
    <property type="protein sequence ID" value="KAL3516883.1"/>
    <property type="molecule type" value="Genomic_DNA"/>
</dbReference>